<feature type="domain" description="Glycosyltransferase subfamily 4-like N-terminal" evidence="3">
    <location>
        <begin position="18"/>
        <end position="200"/>
    </location>
</feature>
<dbReference type="InterPro" id="IPR050194">
    <property type="entry name" value="Glycosyltransferase_grp1"/>
</dbReference>
<keyword evidence="1" id="KW-0472">Membrane</keyword>
<feature type="domain" description="Glycosyl transferase family 1" evidence="2">
    <location>
        <begin position="223"/>
        <end position="382"/>
    </location>
</feature>
<proteinExistence type="predicted"/>
<keyword evidence="5" id="KW-1185">Reference proteome</keyword>
<evidence type="ECO:0000259" key="2">
    <source>
        <dbReference type="Pfam" id="PF00534"/>
    </source>
</evidence>
<keyword evidence="1" id="KW-0812">Transmembrane</keyword>
<dbReference type="CDD" id="cd03794">
    <property type="entry name" value="GT4_WbuB-like"/>
    <property type="match status" value="1"/>
</dbReference>
<dbReference type="AlphaFoldDB" id="A0AAQ3LBA4"/>
<dbReference type="SUPFAM" id="SSF53756">
    <property type="entry name" value="UDP-Glycosyltransferase/glycogen phosphorylase"/>
    <property type="match status" value="1"/>
</dbReference>
<evidence type="ECO:0000259" key="3">
    <source>
        <dbReference type="Pfam" id="PF13579"/>
    </source>
</evidence>
<evidence type="ECO:0000313" key="5">
    <source>
        <dbReference type="Proteomes" id="UP001304300"/>
    </source>
</evidence>
<dbReference type="PANTHER" id="PTHR45947:SF3">
    <property type="entry name" value="SULFOQUINOVOSYL TRANSFERASE SQD2"/>
    <property type="match status" value="1"/>
</dbReference>
<dbReference type="KEGG" id="puo:RZN69_07475"/>
<evidence type="ECO:0000256" key="1">
    <source>
        <dbReference type="SAM" id="Phobius"/>
    </source>
</evidence>
<feature type="transmembrane region" description="Helical" evidence="1">
    <location>
        <begin position="85"/>
        <end position="102"/>
    </location>
</feature>
<gene>
    <name evidence="4" type="ORF">RZN69_07475</name>
</gene>
<dbReference type="InterPro" id="IPR028098">
    <property type="entry name" value="Glyco_trans_4-like_N"/>
</dbReference>
<dbReference type="Proteomes" id="UP001304300">
    <property type="component" value="Chromosome"/>
</dbReference>
<dbReference type="InterPro" id="IPR001296">
    <property type="entry name" value="Glyco_trans_1"/>
</dbReference>
<dbReference type="PANTHER" id="PTHR45947">
    <property type="entry name" value="SULFOQUINOVOSYL TRANSFERASE SQD2"/>
    <property type="match status" value="1"/>
</dbReference>
<dbReference type="EMBL" id="CP136920">
    <property type="protein sequence ID" value="WOO42929.1"/>
    <property type="molecule type" value="Genomic_DNA"/>
</dbReference>
<keyword evidence="1" id="KW-1133">Transmembrane helix</keyword>
<dbReference type="Gene3D" id="3.40.50.2000">
    <property type="entry name" value="Glycogen Phosphorylase B"/>
    <property type="match status" value="2"/>
</dbReference>
<accession>A0AAQ3LBA4</accession>
<name>A0AAQ3LBA4_9BACT</name>
<sequence length="411" mass="46307">MKILFLTHYFPPEGNAPASRTYDNCKRWVMAGHDVTVLTCAPNVPNGKVYEGYKNRPWQREEIDGISVIRVWTFIAPNKGAFRRILNYLSYFVAAFFAGLFLPRPDILIATSPQFFCGLAGMLLAKVRRLPRILEIRDIWPESIHAVGAMRKSFLTNMLERLELFMYSSADKIVTVGTGYRDKLLERGVSSENIRVITNGADLNFYSPGRPDADIQARYGLVEKFTAAYVGTIGMAAGLEVALDASRILESEGDDSIRFLLVGDGAEREMLELEVNADSLKHVIFTGRIDKSEVPNLLRTVDVCFIHLRKSDLFKTVLPSKMFEAFAVGRSIILGVDGNAREVLDSANAGIFIEPGNAQELVKAMQVLRNNEKQRSMFEENGLHHVKEFYDRNVLAKDFLKILEETLKEKL</sequence>
<evidence type="ECO:0000313" key="4">
    <source>
        <dbReference type="EMBL" id="WOO42929.1"/>
    </source>
</evidence>
<dbReference type="GO" id="GO:0016758">
    <property type="term" value="F:hexosyltransferase activity"/>
    <property type="evidence" value="ECO:0007669"/>
    <property type="project" value="TreeGrafter"/>
</dbReference>
<dbReference type="Pfam" id="PF13579">
    <property type="entry name" value="Glyco_trans_4_4"/>
    <property type="match status" value="1"/>
</dbReference>
<reference evidence="4 5" key="1">
    <citation type="submission" date="2023-10" db="EMBL/GenBank/DDBJ databases">
        <title>Rubellicoccus peritrichatus gen. nov., sp. nov., isolated from an algae of coral reef tank.</title>
        <authorList>
            <person name="Luo J."/>
        </authorList>
    </citation>
    <scope>NUCLEOTIDE SEQUENCE [LARGE SCALE GENOMIC DNA]</scope>
    <source>
        <strain evidence="4 5">CR14</strain>
    </source>
</reference>
<dbReference type="RefSeq" id="WP_317835463.1">
    <property type="nucleotide sequence ID" value="NZ_CP136920.1"/>
</dbReference>
<dbReference type="Pfam" id="PF00534">
    <property type="entry name" value="Glycos_transf_1"/>
    <property type="match status" value="1"/>
</dbReference>
<organism evidence="4 5">
    <name type="scientific">Rubellicoccus peritrichatus</name>
    <dbReference type="NCBI Taxonomy" id="3080537"/>
    <lineage>
        <taxon>Bacteria</taxon>
        <taxon>Pseudomonadati</taxon>
        <taxon>Verrucomicrobiota</taxon>
        <taxon>Opitutia</taxon>
        <taxon>Puniceicoccales</taxon>
        <taxon>Cerasicoccaceae</taxon>
        <taxon>Rubellicoccus</taxon>
    </lineage>
</organism>
<protein>
    <submittedName>
        <fullName evidence="4">Glycosyltransferase family 4 protein</fullName>
    </submittedName>
</protein>